<dbReference type="InterPro" id="IPR000944">
    <property type="entry name" value="Tscrpt_reg_Rrf2"/>
</dbReference>
<dbReference type="eggNOG" id="COG1959">
    <property type="taxonomic scope" value="Bacteria"/>
</dbReference>
<dbReference type="InterPro" id="IPR036388">
    <property type="entry name" value="WH-like_DNA-bd_sf"/>
</dbReference>
<dbReference type="PANTHER" id="PTHR33221:SF5">
    <property type="entry name" value="HTH-TYPE TRANSCRIPTIONAL REGULATOR ISCR"/>
    <property type="match status" value="1"/>
</dbReference>
<proteinExistence type="predicted"/>
<dbReference type="Proteomes" id="UP000003374">
    <property type="component" value="Unassembled WGS sequence"/>
</dbReference>
<dbReference type="GO" id="GO:0003700">
    <property type="term" value="F:DNA-binding transcription factor activity"/>
    <property type="evidence" value="ECO:0007669"/>
    <property type="project" value="TreeGrafter"/>
</dbReference>
<name>A4BUP5_9GAMM</name>
<dbReference type="GO" id="GO:0005829">
    <property type="term" value="C:cytosol"/>
    <property type="evidence" value="ECO:0007669"/>
    <property type="project" value="TreeGrafter"/>
</dbReference>
<organism evidence="2 3">
    <name type="scientific">Nitrococcus mobilis Nb-231</name>
    <dbReference type="NCBI Taxonomy" id="314278"/>
    <lineage>
        <taxon>Bacteria</taxon>
        <taxon>Pseudomonadati</taxon>
        <taxon>Pseudomonadota</taxon>
        <taxon>Gammaproteobacteria</taxon>
        <taxon>Chromatiales</taxon>
        <taxon>Ectothiorhodospiraceae</taxon>
        <taxon>Nitrococcus</taxon>
    </lineage>
</organism>
<dbReference type="Gene3D" id="1.10.10.10">
    <property type="entry name" value="Winged helix-like DNA-binding domain superfamily/Winged helix DNA-binding domain"/>
    <property type="match status" value="1"/>
</dbReference>
<dbReference type="OrthoDB" id="5795627at2"/>
<dbReference type="GO" id="GO:0003677">
    <property type="term" value="F:DNA binding"/>
    <property type="evidence" value="ECO:0007669"/>
    <property type="project" value="UniProtKB-KW"/>
</dbReference>
<keyword evidence="1" id="KW-0238">DNA-binding</keyword>
<dbReference type="Pfam" id="PF02082">
    <property type="entry name" value="Rrf2"/>
    <property type="match status" value="1"/>
</dbReference>
<dbReference type="InterPro" id="IPR036390">
    <property type="entry name" value="WH_DNA-bd_sf"/>
</dbReference>
<keyword evidence="3" id="KW-1185">Reference proteome</keyword>
<reference evidence="2 3" key="1">
    <citation type="submission" date="2006-02" db="EMBL/GenBank/DDBJ databases">
        <authorList>
            <person name="Waterbury J."/>
            <person name="Ferriera S."/>
            <person name="Johnson J."/>
            <person name="Kravitz S."/>
            <person name="Halpern A."/>
            <person name="Remington K."/>
            <person name="Beeson K."/>
            <person name="Tran B."/>
            <person name="Rogers Y.-H."/>
            <person name="Friedman R."/>
            <person name="Venter J.C."/>
        </authorList>
    </citation>
    <scope>NUCLEOTIDE SEQUENCE [LARGE SCALE GENOMIC DNA]</scope>
    <source>
        <strain evidence="2 3">Nb-231</strain>
    </source>
</reference>
<dbReference type="EMBL" id="AAOF01000019">
    <property type="protein sequence ID" value="EAR20611.1"/>
    <property type="molecule type" value="Genomic_DNA"/>
</dbReference>
<dbReference type="STRING" id="314278.NB231_07427"/>
<dbReference type="HOGENOM" id="CLU_107144_0_0_6"/>
<dbReference type="PANTHER" id="PTHR33221">
    <property type="entry name" value="WINGED HELIX-TURN-HELIX TRANSCRIPTIONAL REGULATOR, RRF2 FAMILY"/>
    <property type="match status" value="1"/>
</dbReference>
<dbReference type="SUPFAM" id="SSF46785">
    <property type="entry name" value="Winged helix' DNA-binding domain"/>
    <property type="match status" value="1"/>
</dbReference>
<dbReference type="AlphaFoldDB" id="A4BUP5"/>
<dbReference type="NCBIfam" id="TIGR00738">
    <property type="entry name" value="rrf2_super"/>
    <property type="match status" value="1"/>
</dbReference>
<gene>
    <name evidence="2" type="ORF">NB231_07427</name>
</gene>
<accession>A4BUP5</accession>
<dbReference type="PROSITE" id="PS51197">
    <property type="entry name" value="HTH_RRF2_2"/>
    <property type="match status" value="1"/>
</dbReference>
<comment type="caution">
    <text evidence="2">The sequence shown here is derived from an EMBL/GenBank/DDBJ whole genome shotgun (WGS) entry which is preliminary data.</text>
</comment>
<evidence type="ECO:0000256" key="1">
    <source>
        <dbReference type="ARBA" id="ARBA00023125"/>
    </source>
</evidence>
<dbReference type="RefSeq" id="WP_005001017.1">
    <property type="nucleotide sequence ID" value="NZ_CH672427.1"/>
</dbReference>
<protein>
    <submittedName>
        <fullName evidence="2">Rrf2 family protein</fullName>
    </submittedName>
</protein>
<sequence length="163" mass="17694">MIRLSTKSRYAVSALMHLAIHNQAGPVPLAEISVCQGISMSYVEQIVGRLRRAGLVQGTPGPGGGYRLGRSPEHISVGEVIALMEDGRGGRQYTSTLDRIVWSRLTQRIDAFLRGVTLADFVQRPQIRAALARQYAGGRWRCDVCGALAMRSGCDGNSVARAR</sequence>
<evidence type="ECO:0000313" key="3">
    <source>
        <dbReference type="Proteomes" id="UP000003374"/>
    </source>
</evidence>
<evidence type="ECO:0000313" key="2">
    <source>
        <dbReference type="EMBL" id="EAR20611.1"/>
    </source>
</evidence>